<dbReference type="GeneID" id="96010056"/>
<reference evidence="2 3" key="1">
    <citation type="journal article" date="2020" name="Microbiol. Resour. Announc.">
        <title>Draft Genome Sequence of a Cladosporium Species Isolated from the Mesophotic Ascidian Didemnum maculosum.</title>
        <authorList>
            <person name="Gioti A."/>
            <person name="Siaperas R."/>
            <person name="Nikolaivits E."/>
            <person name="Le Goff G."/>
            <person name="Ouazzani J."/>
            <person name="Kotoulas G."/>
            <person name="Topakas E."/>
        </authorList>
    </citation>
    <scope>NUCLEOTIDE SEQUENCE [LARGE SCALE GENOMIC DNA]</scope>
    <source>
        <strain evidence="2 3">TM138-S3</strain>
    </source>
</reference>
<feature type="region of interest" description="Disordered" evidence="1">
    <location>
        <begin position="394"/>
        <end position="424"/>
    </location>
</feature>
<feature type="compositionally biased region" description="Basic and acidic residues" evidence="1">
    <location>
        <begin position="98"/>
        <end position="114"/>
    </location>
</feature>
<feature type="compositionally biased region" description="Basic and acidic residues" evidence="1">
    <location>
        <begin position="406"/>
        <end position="417"/>
    </location>
</feature>
<dbReference type="EMBL" id="JAAQHG020000045">
    <property type="protein sequence ID" value="KAL1582709.1"/>
    <property type="molecule type" value="Genomic_DNA"/>
</dbReference>
<feature type="region of interest" description="Disordered" evidence="1">
    <location>
        <begin position="255"/>
        <end position="285"/>
    </location>
</feature>
<gene>
    <name evidence="2" type="ORF">WHR41_08614</name>
</gene>
<accession>A0AB34KI92</accession>
<evidence type="ECO:0000313" key="2">
    <source>
        <dbReference type="EMBL" id="KAL1582709.1"/>
    </source>
</evidence>
<name>A0AB34KI92_9PEZI</name>
<feature type="region of interest" description="Disordered" evidence="1">
    <location>
        <begin position="41"/>
        <end position="118"/>
    </location>
</feature>
<keyword evidence="3" id="KW-1185">Reference proteome</keyword>
<evidence type="ECO:0000256" key="1">
    <source>
        <dbReference type="SAM" id="MobiDB-lite"/>
    </source>
</evidence>
<comment type="caution">
    <text evidence="2">The sequence shown here is derived from an EMBL/GenBank/DDBJ whole genome shotgun (WGS) entry which is preliminary data.</text>
</comment>
<dbReference type="AlphaFoldDB" id="A0AB34KI92"/>
<proteinExistence type="predicted"/>
<protein>
    <submittedName>
        <fullName evidence="2">Uncharacterized protein</fullName>
    </submittedName>
</protein>
<sequence length="488" mass="55200">MPESRPLSSLRASYFDIPPATADTASSYPDRHTSLRRALRNTTDLARDASQGGNSAFGPAIDSPRNATMSFLRRARRRIRESTRTEYQTEDDNADDAPEARSSKRRRLNPDTHRPAKGAIKYGRYGQVETGRLRMEIVSNDGGEHKDPRHPGIFLGASNILKMDKSVFCSERTSAGIVLKHADNTPFCLEKLHIVGPEHGFTAPVREGIVYVAMDMEDLRLYQDPPFHARRSGIHEPPYNHSLYRNIRASPERLTLSDALRDPEIANGRFSPIPREPEDPPDEESYYDADYLRQADPEFHCDIPSPPADSLQTSFSESSVPFTVLSDEEPEVEDVSPQEVLDYRLQRMRRMPRRHDPDNLDREEGWSNADPMGGFGNAWSQSTNRLETLMARARPYHSPSPDDMPPDDRREPVERSKVPPPGFDDPSVSTARFYIKRGKSRIAIKFDPPVSGRYILLKLWANRSNVDVQSVIAKGYAGPRFFPAVELM</sequence>
<evidence type="ECO:0000313" key="3">
    <source>
        <dbReference type="Proteomes" id="UP000803884"/>
    </source>
</evidence>
<feature type="compositionally biased region" description="Acidic residues" evidence="1">
    <location>
        <begin position="88"/>
        <end position="97"/>
    </location>
</feature>
<organism evidence="2 3">
    <name type="scientific">Cladosporium halotolerans</name>
    <dbReference type="NCBI Taxonomy" id="1052096"/>
    <lineage>
        <taxon>Eukaryota</taxon>
        <taxon>Fungi</taxon>
        <taxon>Dikarya</taxon>
        <taxon>Ascomycota</taxon>
        <taxon>Pezizomycotina</taxon>
        <taxon>Dothideomycetes</taxon>
        <taxon>Dothideomycetidae</taxon>
        <taxon>Cladosporiales</taxon>
        <taxon>Cladosporiaceae</taxon>
        <taxon>Cladosporium</taxon>
    </lineage>
</organism>
<dbReference type="Proteomes" id="UP000803884">
    <property type="component" value="Unassembled WGS sequence"/>
</dbReference>
<dbReference type="RefSeq" id="XP_069225816.1">
    <property type="nucleotide sequence ID" value="XM_069377218.1"/>
</dbReference>